<keyword evidence="6 8" id="KW-0627">Porphyrin biosynthesis</keyword>
<evidence type="ECO:0000256" key="8">
    <source>
        <dbReference type="RuleBase" id="RU000554"/>
    </source>
</evidence>
<dbReference type="Proteomes" id="UP000033622">
    <property type="component" value="Unassembled WGS sequence"/>
</dbReference>
<comment type="similarity">
    <text evidence="2 9">Belongs to the uroporphyrinogen decarboxylase family.</text>
</comment>
<evidence type="ECO:0000256" key="4">
    <source>
        <dbReference type="ARBA" id="ARBA00022793"/>
    </source>
</evidence>
<dbReference type="InterPro" id="IPR000257">
    <property type="entry name" value="Uroporphyrinogen_deCOase"/>
</dbReference>
<dbReference type="PATRIC" id="fig|1359155.3.peg.1019"/>
<dbReference type="GO" id="GO:0006782">
    <property type="term" value="P:protoporphyrinogen IX biosynthetic process"/>
    <property type="evidence" value="ECO:0007669"/>
    <property type="project" value="UniProtKB-UniPathway"/>
</dbReference>
<dbReference type="PROSITE" id="PS00906">
    <property type="entry name" value="UROD_1"/>
    <property type="match status" value="1"/>
</dbReference>
<accession>A0A0F3PYN6</accession>
<evidence type="ECO:0000256" key="1">
    <source>
        <dbReference type="ARBA" id="ARBA00004804"/>
    </source>
</evidence>
<dbReference type="PANTHER" id="PTHR21091:SF169">
    <property type="entry name" value="UROPORPHYRINOGEN DECARBOXYLASE"/>
    <property type="match status" value="1"/>
</dbReference>
<evidence type="ECO:0000313" key="11">
    <source>
        <dbReference type="EMBL" id="KJV84971.1"/>
    </source>
</evidence>
<evidence type="ECO:0000256" key="5">
    <source>
        <dbReference type="ARBA" id="ARBA00023239"/>
    </source>
</evidence>
<comment type="caution">
    <text evidence="11">The sequence shown here is derived from an EMBL/GenBank/DDBJ whole genome shotgun (WGS) entry which is preliminary data.</text>
</comment>
<dbReference type="InterPro" id="IPR006361">
    <property type="entry name" value="Uroporphyrinogen_deCO2ase_HemE"/>
</dbReference>
<dbReference type="EMBL" id="LAOF01000001">
    <property type="protein sequence ID" value="KJV84971.1"/>
    <property type="molecule type" value="Genomic_DNA"/>
</dbReference>
<dbReference type="GO" id="GO:0004853">
    <property type="term" value="F:uroporphyrinogen decarboxylase activity"/>
    <property type="evidence" value="ECO:0007669"/>
    <property type="project" value="UniProtKB-UniRule"/>
</dbReference>
<evidence type="ECO:0000256" key="9">
    <source>
        <dbReference type="RuleBase" id="RU004169"/>
    </source>
</evidence>
<dbReference type="EC" id="4.1.1.37" evidence="3 7"/>
<dbReference type="UniPathway" id="UPA00251">
    <property type="reaction ID" value="UER00321"/>
</dbReference>
<evidence type="ECO:0000259" key="10">
    <source>
        <dbReference type="PROSITE" id="PS00906"/>
    </source>
</evidence>
<dbReference type="Gene3D" id="3.20.20.210">
    <property type="match status" value="1"/>
</dbReference>
<reference evidence="11 12" key="1">
    <citation type="submission" date="2015-01" db="EMBL/GenBank/DDBJ databases">
        <title>Genome Sequencing of Rickettsiales.</title>
        <authorList>
            <person name="Daugherty S.C."/>
            <person name="Su Q."/>
            <person name="Abolude K."/>
            <person name="Beier-Sexton M."/>
            <person name="Carlyon J.A."/>
            <person name="Carter R."/>
            <person name="Day N.P."/>
            <person name="Dumler S.J."/>
            <person name="Dyachenko V."/>
            <person name="Godinez A."/>
            <person name="Kurtti T.J."/>
            <person name="Lichay M."/>
            <person name="Mullins K.E."/>
            <person name="Ott S."/>
            <person name="Pappas-Brown V."/>
            <person name="Paris D.H."/>
            <person name="Patel P."/>
            <person name="Richards A.L."/>
            <person name="Sadzewicz L."/>
            <person name="Sears K."/>
            <person name="Seidman D."/>
            <person name="Sengamalay N."/>
            <person name="Stenos J."/>
            <person name="Tallon L.J."/>
            <person name="Vincent G."/>
            <person name="Fraser C.M."/>
            <person name="Munderloh U."/>
            <person name="Dunning-Hotopp J.C."/>
        </authorList>
    </citation>
    <scope>NUCLEOTIDE SEQUENCE [LARGE SCALE GENOMIC DNA]</scope>
    <source>
        <strain evidence="11 12">ApWI1</strain>
    </source>
</reference>
<dbReference type="GO" id="GO:0005829">
    <property type="term" value="C:cytosol"/>
    <property type="evidence" value="ECO:0007669"/>
    <property type="project" value="TreeGrafter"/>
</dbReference>
<evidence type="ECO:0000256" key="7">
    <source>
        <dbReference type="NCBIfam" id="TIGR01464"/>
    </source>
</evidence>
<name>A0A0F3PYN6_ANAPH</name>
<dbReference type="NCBIfam" id="TIGR01464">
    <property type="entry name" value="hemE"/>
    <property type="match status" value="1"/>
</dbReference>
<dbReference type="AlphaFoldDB" id="A0A0F3PYN6"/>
<dbReference type="InterPro" id="IPR038071">
    <property type="entry name" value="UROD/MetE-like_sf"/>
</dbReference>
<comment type="catalytic activity">
    <reaction evidence="8">
        <text>uroporphyrinogen III + 4 H(+) = coproporphyrinogen III + 4 CO2</text>
        <dbReference type="Rhea" id="RHEA:19865"/>
        <dbReference type="ChEBI" id="CHEBI:15378"/>
        <dbReference type="ChEBI" id="CHEBI:16526"/>
        <dbReference type="ChEBI" id="CHEBI:57308"/>
        <dbReference type="ChEBI" id="CHEBI:57309"/>
        <dbReference type="EC" id="4.1.1.37"/>
    </reaction>
</comment>
<evidence type="ECO:0000256" key="2">
    <source>
        <dbReference type="ARBA" id="ARBA00009935"/>
    </source>
</evidence>
<keyword evidence="4 8" id="KW-0210">Decarboxylase</keyword>
<proteinExistence type="inferred from homology"/>
<dbReference type="Pfam" id="PF01208">
    <property type="entry name" value="URO-D"/>
    <property type="match status" value="1"/>
</dbReference>
<sequence>MCFSTQKKLSTQLTGINYLYLYIMKIIIYNKKTITVLREILTTRRSTQRLPIWFMRQAGRYLPEYQKVMAHVQDFLEACYTPEIVEEVTLQPIQRFDLDAAIIFSDIMTVPDALGFEVVFKRGYGPQINAKTRREVTLEWSLEKVSPVLESIKRVRKSLSPNKSLIGFAGSPWTVATYILEQEKKITDIFALHRSGDNSVAKLIDEIVSFTTVYLKKQVEYGVDILQLFDSNASGLPVDLFETFIVEPTQRIVKELRKHHPSIPIIGFPKGAGVLYTHYALTTGISAVSVDYSIPSQWIKNNISGVVQGNLDPFLLAYDVEGALKCAGEIIADLRDKPLIFNLGHGIIPPTPVDNVYRLVDFVRSF</sequence>
<gene>
    <name evidence="11" type="primary">hemE</name>
    <name evidence="11" type="ORF">APHWI1_1008</name>
</gene>
<protein>
    <recommendedName>
        <fullName evidence="3 7">Uroporphyrinogen decarboxylase</fullName>
        <ecNumber evidence="3 7">4.1.1.37</ecNumber>
    </recommendedName>
</protein>
<dbReference type="SUPFAM" id="SSF51726">
    <property type="entry name" value="UROD/MetE-like"/>
    <property type="match status" value="1"/>
</dbReference>
<evidence type="ECO:0000313" key="12">
    <source>
        <dbReference type="Proteomes" id="UP000033622"/>
    </source>
</evidence>
<organism evidence="11 12">
    <name type="scientific">Anaplasma phagocytophilum str. ApWI1</name>
    <dbReference type="NCBI Taxonomy" id="1359155"/>
    <lineage>
        <taxon>Bacteria</taxon>
        <taxon>Pseudomonadati</taxon>
        <taxon>Pseudomonadota</taxon>
        <taxon>Alphaproteobacteria</taxon>
        <taxon>Rickettsiales</taxon>
        <taxon>Anaplasmataceae</taxon>
        <taxon>Anaplasma</taxon>
        <taxon>phagocytophilum group</taxon>
    </lineage>
</organism>
<keyword evidence="5 8" id="KW-0456">Lyase</keyword>
<comment type="pathway">
    <text evidence="1 8">Porphyrin-containing compound metabolism; protoporphyrin-IX biosynthesis; coproporphyrinogen-III from 5-aminolevulinate: step 4/4.</text>
</comment>
<feature type="domain" description="Uroporphyrinogen decarboxylase (URO-D)" evidence="10">
    <location>
        <begin position="51"/>
        <end position="60"/>
    </location>
</feature>
<dbReference type="PANTHER" id="PTHR21091">
    <property type="entry name" value="METHYLTETRAHYDROFOLATE:HOMOCYSTEINE METHYLTRANSFERASE RELATED"/>
    <property type="match status" value="1"/>
</dbReference>
<evidence type="ECO:0000256" key="3">
    <source>
        <dbReference type="ARBA" id="ARBA00012288"/>
    </source>
</evidence>
<evidence type="ECO:0000256" key="6">
    <source>
        <dbReference type="ARBA" id="ARBA00023244"/>
    </source>
</evidence>